<name>A0AAV7DWJ5_ARIFI</name>
<organism evidence="5 6">
    <name type="scientific">Aristolochia fimbriata</name>
    <name type="common">White veined hardy Dutchman's pipe vine</name>
    <dbReference type="NCBI Taxonomy" id="158543"/>
    <lineage>
        <taxon>Eukaryota</taxon>
        <taxon>Viridiplantae</taxon>
        <taxon>Streptophyta</taxon>
        <taxon>Embryophyta</taxon>
        <taxon>Tracheophyta</taxon>
        <taxon>Spermatophyta</taxon>
        <taxon>Magnoliopsida</taxon>
        <taxon>Magnoliidae</taxon>
        <taxon>Piperales</taxon>
        <taxon>Aristolochiaceae</taxon>
        <taxon>Aristolochia</taxon>
    </lineage>
</organism>
<dbReference type="PANTHER" id="PTHR31580">
    <property type="entry name" value="FILAMENT-LIKE PLANT PROTEIN 4"/>
    <property type="match status" value="1"/>
</dbReference>
<reference evidence="5 6" key="1">
    <citation type="submission" date="2021-07" db="EMBL/GenBank/DDBJ databases">
        <title>The Aristolochia fimbriata genome: insights into angiosperm evolution, floral development and chemical biosynthesis.</title>
        <authorList>
            <person name="Jiao Y."/>
        </authorList>
    </citation>
    <scope>NUCLEOTIDE SEQUENCE [LARGE SCALE GENOMIC DNA]</scope>
    <source>
        <strain evidence="5">IBCAS-2021</strain>
        <tissue evidence="5">Leaf</tissue>
    </source>
</reference>
<evidence type="ECO:0008006" key="7">
    <source>
        <dbReference type="Google" id="ProtNLM"/>
    </source>
</evidence>
<dbReference type="AlphaFoldDB" id="A0AAV7DWJ5"/>
<accession>A0AAV7DWJ5</accession>
<evidence type="ECO:0000256" key="4">
    <source>
        <dbReference type="SAM" id="MobiDB-lite"/>
    </source>
</evidence>
<protein>
    <recommendedName>
        <fullName evidence="7">Filament-like plant protein 7</fullName>
    </recommendedName>
</protein>
<keyword evidence="2 3" id="KW-0175">Coiled coil</keyword>
<feature type="coiled-coil region" evidence="3">
    <location>
        <begin position="150"/>
        <end position="212"/>
    </location>
</feature>
<dbReference type="Pfam" id="PF05911">
    <property type="entry name" value="FPP"/>
    <property type="match status" value="1"/>
</dbReference>
<evidence type="ECO:0000256" key="3">
    <source>
        <dbReference type="SAM" id="Coils"/>
    </source>
</evidence>
<keyword evidence="6" id="KW-1185">Reference proteome</keyword>
<dbReference type="EMBL" id="JAINDJ010000008">
    <property type="protein sequence ID" value="KAG9439856.1"/>
    <property type="molecule type" value="Genomic_DNA"/>
</dbReference>
<feature type="coiled-coil region" evidence="3">
    <location>
        <begin position="241"/>
        <end position="341"/>
    </location>
</feature>
<comment type="caution">
    <text evidence="5">The sequence shown here is derived from an EMBL/GenBank/DDBJ whole genome shotgun (WGS) entry which is preliminary data.</text>
</comment>
<comment type="similarity">
    <text evidence="1">Belongs to the FPP family.</text>
</comment>
<evidence type="ECO:0000313" key="6">
    <source>
        <dbReference type="Proteomes" id="UP000825729"/>
    </source>
</evidence>
<feature type="coiled-coil region" evidence="3">
    <location>
        <begin position="787"/>
        <end position="877"/>
    </location>
</feature>
<dbReference type="Proteomes" id="UP000825729">
    <property type="component" value="Unassembled WGS sequence"/>
</dbReference>
<gene>
    <name evidence="5" type="ORF">H6P81_020021</name>
</gene>
<sequence>MDHKAWRWRKKSSEKTIITSEEAILSAIETEDKSCATEKTLELQRLLTDLNEKLSLALSESNAKDEVVAKHAKVAEEAIAGWEKAEAEAILSKQQLEDALSMRMAAEERLLHLDSALKECMQQLRFVREEQEQRIHDAIMKASKDFDKVRLNLEEKLSEMNKQLSKSTLENGQFTKALKIKEKLIEDLSKKNAQAEADLNAMKDRLESSEKLNSLLKYELHVLEKELEIRNEEKNFNHKMAESSRKQHLESVKKINKLENECQRLRLLVRKRLPGPAALAKMKSEVEILDRDVAESRRKKLNPAVAVSGDNKMINFLVERLSTTEEENKILKESLSKKNNELQSSRPIQTASKLSRFESKIGDSLKNQTGLDLRKATGPTSSESTLISISEDDEVSCAESWASALMSELENFHIGKQKAQPSSKGIAVPDISLMDDFIEMEKLAIISVEEQFGKSCSSDGSNKSLLPLEAYSKGHPLEAMGKELVPFEGELGSSKEAFSKGHPWEAMGKELVPFDGELASSKTSQSWLQDILLVISNQSCATQRSNDEILEEVRVALANMNRTFSSDVTEARKDNLTCQSDRLTWRNVDPSLTKDSFDAADSSNMSLAEISSQTFTSDFGKSISKIVELIEGAGKQQLCSQLSGCSTDYLVRVFQWKGSELSGTLHNFIYICNELMTGTANVEKFIRELAATLEWIMNHCFSLQDVSSMKDSIKKHLEWDEYHSESEFEVEDCKDISPLMDKRSEVKLEKENKRLKDVFASMEFERKVLEERLQMAISKEETFITQLEEYRQNVTNLLEDLAVLKESKRLLEDQMENQKLLNTDLDTQLTLAKVELKESRQEFSSMEAELEDKSNCCHELEATCLELQLQLESMANKATSENGVVKDAKQLRTDWEITAASEKLAECQETILNLGRQLKALASPHDVDIFDKVVTTTGTTRTNCRSSLLDQMVAEDDAKAELVSPKTKEIICTGNSLGPKNPNAGLLYGKTIQMNHDSRNLEGQGIKSSSSNENKEKAEVADGTLAIVPRKQKTGGGFLRKLLMRRKRGENKKPVLAIAAH</sequence>
<feature type="region of interest" description="Disordered" evidence="4">
    <location>
        <begin position="1000"/>
        <end position="1019"/>
    </location>
</feature>
<evidence type="ECO:0000256" key="2">
    <source>
        <dbReference type="ARBA" id="ARBA00023054"/>
    </source>
</evidence>
<dbReference type="PANTHER" id="PTHR31580:SF22">
    <property type="entry name" value="FILAMENT-LIKE PLANT PROTEIN 7"/>
    <property type="match status" value="1"/>
</dbReference>
<evidence type="ECO:0000313" key="5">
    <source>
        <dbReference type="EMBL" id="KAG9439856.1"/>
    </source>
</evidence>
<evidence type="ECO:0000256" key="1">
    <source>
        <dbReference type="ARBA" id="ARBA00005921"/>
    </source>
</evidence>
<proteinExistence type="inferred from homology"/>
<dbReference type="InterPro" id="IPR008587">
    <property type="entry name" value="FPP_plant"/>
</dbReference>